<accession>A0AAF0IXG3</accession>
<dbReference type="Proteomes" id="UP001214415">
    <property type="component" value="Chromosome 1"/>
</dbReference>
<evidence type="ECO:0000259" key="2">
    <source>
        <dbReference type="SMART" id="SM01006"/>
    </source>
</evidence>
<dbReference type="GO" id="GO:0016410">
    <property type="term" value="F:N-acyltransferase activity"/>
    <property type="evidence" value="ECO:0007669"/>
    <property type="project" value="TreeGrafter"/>
</dbReference>
<dbReference type="PANTHER" id="PTHR31438">
    <property type="entry name" value="LYSINE N-ACYLTRANSFERASE C17G9.06C-RELATED"/>
    <property type="match status" value="1"/>
</dbReference>
<feature type="domain" description="Acyltransferase MbtK/IucB-like conserved" evidence="2">
    <location>
        <begin position="245"/>
        <end position="291"/>
    </location>
</feature>
<dbReference type="AlphaFoldDB" id="A0AAF0IXG3"/>
<keyword evidence="4" id="KW-1185">Reference proteome</keyword>
<reference evidence="3" key="1">
    <citation type="submission" date="2023-03" db="EMBL/GenBank/DDBJ databases">
        <title>Mating type loci evolution in Malassezia.</title>
        <authorList>
            <person name="Coelho M.A."/>
        </authorList>
    </citation>
    <scope>NUCLEOTIDE SEQUENCE</scope>
    <source>
        <strain evidence="3">CBS 12830</strain>
    </source>
</reference>
<sequence length="422" mass="46853">MSALLHPELRAPVDVPEGVYALRVTSDTQLTINVAHAGQEQGRTRHTVTVRTEQGEPRFSASLDVLAPCAPYTHPSQEPDDNSVAARMRRAAYVRMDADTLLHAWYLVYVVVTLWPDQEAFVLARTPTTPIPALLACGLAVPHPDHIHARDWASAGDVIVSRAAFWQGAGPLGPAVWVPSLAQSSPYPFLPATYGHAAQGLVSSVQHPLRPLKLGAWDATHAAAQPVYRRYIPALQQTLTFRLARSQSEADVDLLHRWHATERVCTGWRQDLPRAEHQAYLAAQEASSDSVALIGEWDGEPFGYVEIYYAKESNLRALYDIGDFDRGFHALVGEERFRGPHRVRAWMGSVVHLLFLLDPRTTRVVSEPRASNTKMVEYECLCGGHVEKLIDLPHKRAALVLFPRERFFQLCPLGPLPGKSVS</sequence>
<dbReference type="Pfam" id="PF13523">
    <property type="entry name" value="Acetyltransf_8"/>
    <property type="match status" value="1"/>
</dbReference>
<name>A0AAF0IXG3_9BASI</name>
<dbReference type="SUPFAM" id="SSF55729">
    <property type="entry name" value="Acyl-CoA N-acyltransferases (Nat)"/>
    <property type="match status" value="1"/>
</dbReference>
<comment type="similarity">
    <text evidence="1">Belongs to the lysine N-acyltransferase MbtK family.</text>
</comment>
<evidence type="ECO:0000313" key="4">
    <source>
        <dbReference type="Proteomes" id="UP001214415"/>
    </source>
</evidence>
<dbReference type="PANTHER" id="PTHR31438:SF1">
    <property type="entry name" value="LYSINE N-ACYLTRANSFERASE C17G9.06C-RELATED"/>
    <property type="match status" value="1"/>
</dbReference>
<organism evidence="3 4">
    <name type="scientific">Malassezia equina</name>
    <dbReference type="NCBI Taxonomy" id="1381935"/>
    <lineage>
        <taxon>Eukaryota</taxon>
        <taxon>Fungi</taxon>
        <taxon>Dikarya</taxon>
        <taxon>Basidiomycota</taxon>
        <taxon>Ustilaginomycotina</taxon>
        <taxon>Malasseziomycetes</taxon>
        <taxon>Malasseziales</taxon>
        <taxon>Malasseziaceae</taxon>
        <taxon>Malassezia</taxon>
    </lineage>
</organism>
<gene>
    <name evidence="3" type="ORF">MEQU1_000396</name>
</gene>
<dbReference type="Gene3D" id="3.40.630.30">
    <property type="match status" value="1"/>
</dbReference>
<evidence type="ECO:0000313" key="3">
    <source>
        <dbReference type="EMBL" id="WFD21741.1"/>
    </source>
</evidence>
<dbReference type="InterPro" id="IPR016181">
    <property type="entry name" value="Acyl_CoA_acyltransferase"/>
</dbReference>
<dbReference type="InterPro" id="IPR019432">
    <property type="entry name" value="Acyltransferase_MbtK/IucB-like"/>
</dbReference>
<dbReference type="SMART" id="SM01006">
    <property type="entry name" value="AlcB"/>
    <property type="match status" value="1"/>
</dbReference>
<dbReference type="GO" id="GO:0019290">
    <property type="term" value="P:siderophore biosynthetic process"/>
    <property type="evidence" value="ECO:0007669"/>
    <property type="project" value="InterPro"/>
</dbReference>
<proteinExistence type="inferred from homology"/>
<evidence type="ECO:0000256" key="1">
    <source>
        <dbReference type="ARBA" id="ARBA00009893"/>
    </source>
</evidence>
<protein>
    <recommendedName>
        <fullName evidence="2">Acyltransferase MbtK/IucB-like conserved domain-containing protein</fullName>
    </recommendedName>
</protein>
<dbReference type="EMBL" id="CP119900">
    <property type="protein sequence ID" value="WFD21741.1"/>
    <property type="molecule type" value="Genomic_DNA"/>
</dbReference>